<dbReference type="STRING" id="335543.Sfum_0797"/>
<accession>A0LGE3</accession>
<protein>
    <submittedName>
        <fullName evidence="2">Ferredoxin</fullName>
    </submittedName>
</protein>
<dbReference type="AlphaFoldDB" id="A0LGE3"/>
<dbReference type="PANTHER" id="PTHR42895">
    <property type="entry name" value="IRON-SULFUR CLUSTER-BINDING PROTEIN-RELATED"/>
    <property type="match status" value="1"/>
</dbReference>
<dbReference type="Gene3D" id="3.10.20.880">
    <property type="match status" value="1"/>
</dbReference>
<dbReference type="CDD" id="cd00207">
    <property type="entry name" value="fer2"/>
    <property type="match status" value="1"/>
</dbReference>
<dbReference type="InterPro" id="IPR041414">
    <property type="entry name" value="Raco-like_middle"/>
</dbReference>
<dbReference type="Gene3D" id="3.10.20.30">
    <property type="match status" value="1"/>
</dbReference>
<dbReference type="InterPro" id="IPR012675">
    <property type="entry name" value="Beta-grasp_dom_sf"/>
</dbReference>
<dbReference type="Pfam" id="PF14574">
    <property type="entry name" value="RACo_C_ter"/>
    <property type="match status" value="1"/>
</dbReference>
<proteinExistence type="predicted"/>
<dbReference type="OrthoDB" id="9810588at2"/>
<dbReference type="InterPro" id="IPR043129">
    <property type="entry name" value="ATPase_NBD"/>
</dbReference>
<keyword evidence="3" id="KW-1185">Reference proteome</keyword>
<dbReference type="KEGG" id="sfu:Sfum_0797"/>
<dbReference type="InParanoid" id="A0LGE3"/>
<dbReference type="InterPro" id="IPR052911">
    <property type="entry name" value="Corrinoid_activation_enz"/>
</dbReference>
<dbReference type="GO" id="GO:0051536">
    <property type="term" value="F:iron-sulfur cluster binding"/>
    <property type="evidence" value="ECO:0007669"/>
    <property type="project" value="InterPro"/>
</dbReference>
<reference evidence="2 3" key="1">
    <citation type="submission" date="2006-10" db="EMBL/GenBank/DDBJ databases">
        <title>Complete sequence of Syntrophobacter fumaroxidans MPOB.</title>
        <authorList>
            <consortium name="US DOE Joint Genome Institute"/>
            <person name="Copeland A."/>
            <person name="Lucas S."/>
            <person name="Lapidus A."/>
            <person name="Barry K."/>
            <person name="Detter J.C."/>
            <person name="Glavina del Rio T."/>
            <person name="Hammon N."/>
            <person name="Israni S."/>
            <person name="Pitluck S."/>
            <person name="Goltsman E.G."/>
            <person name="Martinez M."/>
            <person name="Schmutz J."/>
            <person name="Larimer F."/>
            <person name="Land M."/>
            <person name="Hauser L."/>
            <person name="Kyrpides N."/>
            <person name="Kim E."/>
            <person name="Boone D.R."/>
            <person name="Brockman F."/>
            <person name="Culley D."/>
            <person name="Ferry J."/>
            <person name="Gunsalus R."/>
            <person name="McInerney M.J."/>
            <person name="Morrison M."/>
            <person name="Plugge C."/>
            <person name="Rohlin L."/>
            <person name="Scholten J."/>
            <person name="Sieber J."/>
            <person name="Stams A.J.M."/>
            <person name="Worm P."/>
            <person name="Henstra A.M."/>
            <person name="Richardson P."/>
        </authorList>
    </citation>
    <scope>NUCLEOTIDE SEQUENCE [LARGE SCALE GENOMIC DNA]</scope>
    <source>
        <strain evidence="3">DSM 10017 / MPOB</strain>
    </source>
</reference>
<dbReference type="Gene3D" id="3.30.420.480">
    <property type="entry name" value="Domain of unknown function (DUF4445)"/>
    <property type="match status" value="1"/>
</dbReference>
<dbReference type="InterPro" id="IPR027980">
    <property type="entry name" value="RACo_C"/>
</dbReference>
<evidence type="ECO:0000259" key="1">
    <source>
        <dbReference type="PROSITE" id="PS51085"/>
    </source>
</evidence>
<dbReference type="EMBL" id="CP000478">
    <property type="protein sequence ID" value="ABK16495.1"/>
    <property type="molecule type" value="Genomic_DNA"/>
</dbReference>
<dbReference type="Proteomes" id="UP000001784">
    <property type="component" value="Chromosome"/>
</dbReference>
<evidence type="ECO:0000313" key="3">
    <source>
        <dbReference type="Proteomes" id="UP000001784"/>
    </source>
</evidence>
<dbReference type="eggNOG" id="COG0633">
    <property type="taxonomic scope" value="Bacteria"/>
</dbReference>
<dbReference type="InterPro" id="IPR042259">
    <property type="entry name" value="Raco-like_middle_sf"/>
</dbReference>
<name>A0LGE3_SYNFM</name>
<gene>
    <name evidence="2" type="ordered locus">Sfum_0797</name>
</gene>
<dbReference type="Pfam" id="PF17650">
    <property type="entry name" value="RACo_linker"/>
    <property type="match status" value="1"/>
</dbReference>
<sequence length="657" mass="71129">MKSMKVTFQPEGTATHAEIGERLIDVASYAGIDVNNLCGGRGVCGKCRVRVLHGRVTATGKSIHFLDRNELESGFVLACQASTTGEDVEIYIPPESRIEEGQILTVDHIEEIVRYEVPAPLERGLDGLPATSFLRPVCQKYYLELARPSLSDNLSDLDRIYRELRKKMPDIYIEAHFACLSGLAALLRESDWKVTATVHLRNARFGQIRMIEKGNTADVNYGIAVDVGTTTIVAQLVDLNTGVPAAVEASYNRQASYGEDVLSRMIFACDFGGLQPLNEAVVSTINSLVDALAAMVGIEANDIHCLMAAGNPTMTHLLLGLYPGHIRVEPYIPTANRFPQYQTAEIGLRVNPAGLLHIMPGVSGYVGGDITAGVLACGMNERSDIILLIDVGTNGEIVVGNKEWLACCSSSAGPAFEGGGIKCGMRATRGAIDKISLQGGAVQYHWIGNGKPRGVCGSGLIDAVAELLLEGIIDQRGKFVDLDHERIRVTDEIPEFILAPEGETENGSPVVITEADIGNLIKSKGAILAAVRVLLENVSLSFDDLAYIYVAGGFGAYLDVRKAILIGLLPEIPRERVRFIGNSSLAGARLAMLTAANFHKAESISSRMTYFELSVHPAFMNEFVAALFLPHTQIELFPSVREALAERRTRNAAHRSR</sequence>
<dbReference type="PANTHER" id="PTHR42895:SF2">
    <property type="entry name" value="IRON-SULFUR CLUSTER PROTEIN"/>
    <property type="match status" value="1"/>
</dbReference>
<dbReference type="Pfam" id="PF17651">
    <property type="entry name" value="Raco_middle"/>
    <property type="match status" value="1"/>
</dbReference>
<dbReference type="InterPro" id="IPR040506">
    <property type="entry name" value="RACo_linker"/>
</dbReference>
<organism evidence="2 3">
    <name type="scientific">Syntrophobacter fumaroxidans (strain DSM 10017 / MPOB)</name>
    <dbReference type="NCBI Taxonomy" id="335543"/>
    <lineage>
        <taxon>Bacteria</taxon>
        <taxon>Pseudomonadati</taxon>
        <taxon>Thermodesulfobacteriota</taxon>
        <taxon>Syntrophobacteria</taxon>
        <taxon>Syntrophobacterales</taxon>
        <taxon>Syntrophobacteraceae</taxon>
        <taxon>Syntrophobacter</taxon>
    </lineage>
</organism>
<dbReference type="eggNOG" id="COG3894">
    <property type="taxonomic scope" value="Bacteria"/>
</dbReference>
<feature type="domain" description="2Fe-2S ferredoxin-type" evidence="1">
    <location>
        <begin position="4"/>
        <end position="96"/>
    </location>
</feature>
<dbReference type="SUPFAM" id="SSF53067">
    <property type="entry name" value="Actin-like ATPase domain"/>
    <property type="match status" value="1"/>
</dbReference>
<dbReference type="HOGENOM" id="CLU_019091_0_0_7"/>
<dbReference type="PROSITE" id="PS51085">
    <property type="entry name" value="2FE2S_FER_2"/>
    <property type="match status" value="1"/>
</dbReference>
<dbReference type="InterPro" id="IPR036010">
    <property type="entry name" value="2Fe-2S_ferredoxin-like_sf"/>
</dbReference>
<dbReference type="InterPro" id="IPR001041">
    <property type="entry name" value="2Fe-2S_ferredoxin-type"/>
</dbReference>
<dbReference type="Pfam" id="PF00111">
    <property type="entry name" value="Fer2"/>
    <property type="match status" value="1"/>
</dbReference>
<dbReference type="RefSeq" id="WP_011697668.1">
    <property type="nucleotide sequence ID" value="NC_008554.1"/>
</dbReference>
<evidence type="ECO:0000313" key="2">
    <source>
        <dbReference type="EMBL" id="ABK16495.1"/>
    </source>
</evidence>
<dbReference type="SUPFAM" id="SSF54292">
    <property type="entry name" value="2Fe-2S ferredoxin-like"/>
    <property type="match status" value="1"/>
</dbReference>